<gene>
    <name evidence="1" type="ORF">UU55_C0002G0026</name>
</gene>
<dbReference type="EMBL" id="LCBB01000002">
    <property type="protein sequence ID" value="KKS03421.1"/>
    <property type="molecule type" value="Genomic_DNA"/>
</dbReference>
<comment type="caution">
    <text evidence="1">The sequence shown here is derived from an EMBL/GenBank/DDBJ whole genome shotgun (WGS) entry which is preliminary data.</text>
</comment>
<name>A0A0G0Y1V5_UNCKA</name>
<accession>A0A0G0Y1V5</accession>
<evidence type="ECO:0000313" key="1">
    <source>
        <dbReference type="EMBL" id="KKS03421.1"/>
    </source>
</evidence>
<proteinExistence type="predicted"/>
<protein>
    <submittedName>
        <fullName evidence="1">Uncharacterized protein</fullName>
    </submittedName>
</protein>
<dbReference type="Proteomes" id="UP000033947">
    <property type="component" value="Unassembled WGS sequence"/>
</dbReference>
<sequence>MLYRLGNLGKGTVAYASPKALVCHTGRLYINFNVKVTLGYDSVGDRTMRVTMLGKGVLVTLCTIPKGFNIPVLDRWVILGTNFRPVKLEKIVRTNCN</sequence>
<dbReference type="AlphaFoldDB" id="A0A0G0Y1V5"/>
<organism evidence="1 2">
    <name type="scientific">candidate division WWE3 bacterium GW2011_GWC2_41_23</name>
    <dbReference type="NCBI Taxonomy" id="1619123"/>
    <lineage>
        <taxon>Bacteria</taxon>
        <taxon>Katanobacteria</taxon>
    </lineage>
</organism>
<evidence type="ECO:0000313" key="2">
    <source>
        <dbReference type="Proteomes" id="UP000033947"/>
    </source>
</evidence>
<reference evidence="1 2" key="1">
    <citation type="journal article" date="2015" name="Nature">
        <title>rRNA introns, odd ribosomes, and small enigmatic genomes across a large radiation of phyla.</title>
        <authorList>
            <person name="Brown C.T."/>
            <person name="Hug L.A."/>
            <person name="Thomas B.C."/>
            <person name="Sharon I."/>
            <person name="Castelle C.J."/>
            <person name="Singh A."/>
            <person name="Wilkins M.J."/>
            <person name="Williams K.H."/>
            <person name="Banfield J.F."/>
        </authorList>
    </citation>
    <scope>NUCLEOTIDE SEQUENCE [LARGE SCALE GENOMIC DNA]</scope>
</reference>